<accession>A0A914LK85</accession>
<evidence type="ECO:0000259" key="1">
    <source>
        <dbReference type="PROSITE" id="PS50181"/>
    </source>
</evidence>
<dbReference type="WBParaSite" id="Minc3s00598g14883">
    <property type="protein sequence ID" value="Minc3s00598g14883"/>
    <property type="gene ID" value="Minc3s00598g14883"/>
</dbReference>
<dbReference type="Proteomes" id="UP000887563">
    <property type="component" value="Unplaced"/>
</dbReference>
<dbReference type="InterPro" id="IPR001810">
    <property type="entry name" value="F-box_dom"/>
</dbReference>
<dbReference type="PROSITE" id="PS50181">
    <property type="entry name" value="FBOX"/>
    <property type="match status" value="1"/>
</dbReference>
<proteinExistence type="predicted"/>
<reference evidence="3" key="1">
    <citation type="submission" date="2022-11" db="UniProtKB">
        <authorList>
            <consortium name="WormBaseParasite"/>
        </authorList>
    </citation>
    <scope>IDENTIFICATION</scope>
</reference>
<dbReference type="AlphaFoldDB" id="A0A914LK85"/>
<organism evidence="2 3">
    <name type="scientific">Meloidogyne incognita</name>
    <name type="common">Southern root-knot nematode worm</name>
    <name type="synonym">Oxyuris incognita</name>
    <dbReference type="NCBI Taxonomy" id="6306"/>
    <lineage>
        <taxon>Eukaryota</taxon>
        <taxon>Metazoa</taxon>
        <taxon>Ecdysozoa</taxon>
        <taxon>Nematoda</taxon>
        <taxon>Chromadorea</taxon>
        <taxon>Rhabditida</taxon>
        <taxon>Tylenchina</taxon>
        <taxon>Tylenchomorpha</taxon>
        <taxon>Tylenchoidea</taxon>
        <taxon>Meloidogynidae</taxon>
        <taxon>Meloidogyninae</taxon>
        <taxon>Meloidogyne</taxon>
        <taxon>Meloidogyne incognita group</taxon>
    </lineage>
</organism>
<evidence type="ECO:0000313" key="2">
    <source>
        <dbReference type="Proteomes" id="UP000887563"/>
    </source>
</evidence>
<evidence type="ECO:0000313" key="3">
    <source>
        <dbReference type="WBParaSite" id="Minc3s00598g14883"/>
    </source>
</evidence>
<dbReference type="SUPFAM" id="SSF81383">
    <property type="entry name" value="F-box domain"/>
    <property type="match status" value="1"/>
</dbReference>
<dbReference type="InterPro" id="IPR036047">
    <property type="entry name" value="F-box-like_dom_sf"/>
</dbReference>
<protein>
    <submittedName>
        <fullName evidence="3">F-box domain-containing protein</fullName>
    </submittedName>
</protein>
<sequence length="186" mass="22006">MNFLPHEVQLDVLKCLDFDQIFSVKQTNFYFKNLINKYENVLARKKFNGLLIAYDNTYGLQELELHKIVELESGLFEFTLTDQLKKKWETAIAESIPLYLHGSDTGRNVILTNIFKKGKQRYYRPISDMGNYLLFESVIRFSLLSYSMTLQRKTKPLYVGIAERTKKYRRNDYYSMLDGAPYQLCF</sequence>
<feature type="domain" description="F-box" evidence="1">
    <location>
        <begin position="1"/>
        <end position="45"/>
    </location>
</feature>
<keyword evidence="2" id="KW-1185">Reference proteome</keyword>
<name>A0A914LK85_MELIC</name>